<dbReference type="EMBL" id="RBSD01000032">
    <property type="protein sequence ID" value="RMR91595.1"/>
    <property type="molecule type" value="Genomic_DNA"/>
</dbReference>
<dbReference type="AlphaFoldDB" id="A0A3M4YSJ1"/>
<dbReference type="InterPro" id="IPR025139">
    <property type="entry name" value="DUF4062"/>
</dbReference>
<accession>A0A3M4YSJ1</accession>
<feature type="coiled-coil region" evidence="1">
    <location>
        <begin position="180"/>
        <end position="214"/>
    </location>
</feature>
<dbReference type="Proteomes" id="UP000268004">
    <property type="component" value="Unassembled WGS sequence"/>
</dbReference>
<comment type="caution">
    <text evidence="3">The sequence shown here is derived from an EMBL/GenBank/DDBJ whole genome shotgun (WGS) entry which is preliminary data.</text>
</comment>
<name>A0A3M4YSJ1_9PSED</name>
<proteinExistence type="predicted"/>
<protein>
    <recommendedName>
        <fullName evidence="2">DUF4062 domain-containing protein</fullName>
    </recommendedName>
</protein>
<dbReference type="Pfam" id="PF13271">
    <property type="entry name" value="DUF4062"/>
    <property type="match status" value="1"/>
</dbReference>
<gene>
    <name evidence="3" type="ORF">ALP78_02861</name>
</gene>
<keyword evidence="1" id="KW-0175">Coiled coil</keyword>
<sequence length="339" mass="37967">MPAMSSKKKLQVFVSSTYLDLREERQAAVEAILKAGHIPAGMELFTAGSDSQLDTIQRWIDESDVYMLILGGRYGSLDPKTALSYTELEYDYAVNKEIPVFAVVISDSALDQKVKEVGLSAIEPDRPAELKLFRDKVLGKISSFFKDTKDIKLSVHETLSDFINRYEFKGWVSGSEVAENSTLIEEISRLLKVNKSLQEELESQNSKATTASKAKSTTTDTEFDQIISLLQGIKITTEVFSDDDTEQEYSLLQIFDGFRDSFITGISNKVGMADDDKILFFNVLPKLQVHGLAALEKVAGVQWQRYRLTQKGLDVLAVIDKRTHEGRKRKATGKRSGKD</sequence>
<evidence type="ECO:0000313" key="3">
    <source>
        <dbReference type="EMBL" id="RMR91595.1"/>
    </source>
</evidence>
<evidence type="ECO:0000259" key="2">
    <source>
        <dbReference type="Pfam" id="PF13271"/>
    </source>
</evidence>
<feature type="domain" description="DUF4062" evidence="2">
    <location>
        <begin position="11"/>
        <end position="93"/>
    </location>
</feature>
<evidence type="ECO:0000313" key="4">
    <source>
        <dbReference type="Proteomes" id="UP000268004"/>
    </source>
</evidence>
<reference evidence="3 4" key="1">
    <citation type="submission" date="2018-08" db="EMBL/GenBank/DDBJ databases">
        <title>Recombination of ecologically and evolutionarily significant loci maintains genetic cohesion in the Pseudomonas syringae species complex.</title>
        <authorList>
            <person name="Dillon M."/>
            <person name="Thakur S."/>
            <person name="Almeida R.N.D."/>
            <person name="Weir B.S."/>
            <person name="Guttman D.S."/>
        </authorList>
    </citation>
    <scope>NUCLEOTIDE SEQUENCE [LARGE SCALE GENOMIC DNA]</scope>
    <source>
        <strain evidence="3 4">ICMP 4996</strain>
    </source>
</reference>
<evidence type="ECO:0000256" key="1">
    <source>
        <dbReference type="SAM" id="Coils"/>
    </source>
</evidence>
<organism evidence="3 4">
    <name type="scientific">Pseudomonas coronafaciens pv. striafaciens</name>
    <dbReference type="NCBI Taxonomy" id="235276"/>
    <lineage>
        <taxon>Bacteria</taxon>
        <taxon>Pseudomonadati</taxon>
        <taxon>Pseudomonadota</taxon>
        <taxon>Gammaproteobacteria</taxon>
        <taxon>Pseudomonadales</taxon>
        <taxon>Pseudomonadaceae</taxon>
        <taxon>Pseudomonas</taxon>
        <taxon>Pseudomonas coronafaciens</taxon>
    </lineage>
</organism>